<dbReference type="Proteomes" id="UP000886501">
    <property type="component" value="Unassembled WGS sequence"/>
</dbReference>
<accession>A0ACB6ZN08</accession>
<proteinExistence type="predicted"/>
<reference evidence="1" key="1">
    <citation type="submission" date="2019-10" db="EMBL/GenBank/DDBJ databases">
        <authorList>
            <consortium name="DOE Joint Genome Institute"/>
            <person name="Kuo A."/>
            <person name="Miyauchi S."/>
            <person name="Kiss E."/>
            <person name="Drula E."/>
            <person name="Kohler A."/>
            <person name="Sanchez-Garcia M."/>
            <person name="Andreopoulos B."/>
            <person name="Barry K.W."/>
            <person name="Bonito G."/>
            <person name="Buee M."/>
            <person name="Carver A."/>
            <person name="Chen C."/>
            <person name="Cichocki N."/>
            <person name="Clum A."/>
            <person name="Culley D."/>
            <person name="Crous P.W."/>
            <person name="Fauchery L."/>
            <person name="Girlanda M."/>
            <person name="Hayes R."/>
            <person name="Keri Z."/>
            <person name="Labutti K."/>
            <person name="Lipzen A."/>
            <person name="Lombard V."/>
            <person name="Magnuson J."/>
            <person name="Maillard F."/>
            <person name="Morin E."/>
            <person name="Murat C."/>
            <person name="Nolan M."/>
            <person name="Ohm R."/>
            <person name="Pangilinan J."/>
            <person name="Pereira M."/>
            <person name="Perotto S."/>
            <person name="Peter M."/>
            <person name="Riley R."/>
            <person name="Sitrit Y."/>
            <person name="Stielow B."/>
            <person name="Szollosi G."/>
            <person name="Zifcakova L."/>
            <person name="Stursova M."/>
            <person name="Spatafora J.W."/>
            <person name="Tedersoo L."/>
            <person name="Vaario L.-M."/>
            <person name="Yamada A."/>
            <person name="Yan M."/>
            <person name="Wang P."/>
            <person name="Xu J."/>
            <person name="Bruns T."/>
            <person name="Baldrian P."/>
            <person name="Vilgalys R."/>
            <person name="Henrissat B."/>
            <person name="Grigoriev I.V."/>
            <person name="Hibbett D."/>
            <person name="Nagy L.G."/>
            <person name="Martin F.M."/>
        </authorList>
    </citation>
    <scope>NUCLEOTIDE SEQUENCE</scope>
    <source>
        <strain evidence="1">P2</strain>
    </source>
</reference>
<gene>
    <name evidence="1" type="ORF">BDM02DRAFT_3112052</name>
</gene>
<protein>
    <submittedName>
        <fullName evidence="1">Uncharacterized protein</fullName>
    </submittedName>
</protein>
<name>A0ACB6ZN08_THEGA</name>
<evidence type="ECO:0000313" key="2">
    <source>
        <dbReference type="Proteomes" id="UP000886501"/>
    </source>
</evidence>
<comment type="caution">
    <text evidence="1">The sequence shown here is derived from an EMBL/GenBank/DDBJ whole genome shotgun (WGS) entry which is preliminary data.</text>
</comment>
<organism evidence="1 2">
    <name type="scientific">Thelephora ganbajun</name>
    <name type="common">Ganba fungus</name>
    <dbReference type="NCBI Taxonomy" id="370292"/>
    <lineage>
        <taxon>Eukaryota</taxon>
        <taxon>Fungi</taxon>
        <taxon>Dikarya</taxon>
        <taxon>Basidiomycota</taxon>
        <taxon>Agaricomycotina</taxon>
        <taxon>Agaricomycetes</taxon>
        <taxon>Thelephorales</taxon>
        <taxon>Thelephoraceae</taxon>
        <taxon>Thelephora</taxon>
    </lineage>
</organism>
<evidence type="ECO:0000313" key="1">
    <source>
        <dbReference type="EMBL" id="KAF9650521.1"/>
    </source>
</evidence>
<keyword evidence="2" id="KW-1185">Reference proteome</keyword>
<sequence length="77" mass="8717">MGARSTIPRKRYPVARPLSARVSLRASFLCYPSWTFFSRDEVFAQLGRVDQRSEGTLCTNLVISIMIVVVKIQKKIG</sequence>
<dbReference type="EMBL" id="MU117984">
    <property type="protein sequence ID" value="KAF9650521.1"/>
    <property type="molecule type" value="Genomic_DNA"/>
</dbReference>
<reference evidence="1" key="2">
    <citation type="journal article" date="2020" name="Nat. Commun.">
        <title>Large-scale genome sequencing of mycorrhizal fungi provides insights into the early evolution of symbiotic traits.</title>
        <authorList>
            <person name="Miyauchi S."/>
            <person name="Kiss E."/>
            <person name="Kuo A."/>
            <person name="Drula E."/>
            <person name="Kohler A."/>
            <person name="Sanchez-Garcia M."/>
            <person name="Morin E."/>
            <person name="Andreopoulos B."/>
            <person name="Barry K.W."/>
            <person name="Bonito G."/>
            <person name="Buee M."/>
            <person name="Carver A."/>
            <person name="Chen C."/>
            <person name="Cichocki N."/>
            <person name="Clum A."/>
            <person name="Culley D."/>
            <person name="Crous P.W."/>
            <person name="Fauchery L."/>
            <person name="Girlanda M."/>
            <person name="Hayes R.D."/>
            <person name="Keri Z."/>
            <person name="LaButti K."/>
            <person name="Lipzen A."/>
            <person name="Lombard V."/>
            <person name="Magnuson J."/>
            <person name="Maillard F."/>
            <person name="Murat C."/>
            <person name="Nolan M."/>
            <person name="Ohm R.A."/>
            <person name="Pangilinan J."/>
            <person name="Pereira M.F."/>
            <person name="Perotto S."/>
            <person name="Peter M."/>
            <person name="Pfister S."/>
            <person name="Riley R."/>
            <person name="Sitrit Y."/>
            <person name="Stielow J.B."/>
            <person name="Szollosi G."/>
            <person name="Zifcakova L."/>
            <person name="Stursova M."/>
            <person name="Spatafora J.W."/>
            <person name="Tedersoo L."/>
            <person name="Vaario L.M."/>
            <person name="Yamada A."/>
            <person name="Yan M."/>
            <person name="Wang P."/>
            <person name="Xu J."/>
            <person name="Bruns T."/>
            <person name="Baldrian P."/>
            <person name="Vilgalys R."/>
            <person name="Dunand C."/>
            <person name="Henrissat B."/>
            <person name="Grigoriev I.V."/>
            <person name="Hibbett D."/>
            <person name="Nagy L.G."/>
            <person name="Martin F.M."/>
        </authorList>
    </citation>
    <scope>NUCLEOTIDE SEQUENCE</scope>
    <source>
        <strain evidence="1">P2</strain>
    </source>
</reference>